<sequence length="71" mass="7794">MESTSIVFSAPLSPYVTVQKFSDITGIAIGQVNKMLHEGRLPIRPKTPGKPKEKPLINMLALVKEADSQVF</sequence>
<comment type="caution">
    <text evidence="1">The sequence shown here is derived from an EMBL/GenBank/DDBJ whole genome shotgun (WGS) entry which is preliminary data.</text>
</comment>
<proteinExistence type="predicted"/>
<dbReference type="Proteomes" id="UP000035909">
    <property type="component" value="Unassembled WGS sequence"/>
</dbReference>
<accession>A0A0J1K0K5</accession>
<dbReference type="STRING" id="320778.ABT57_14185"/>
<dbReference type="RefSeq" id="WP_047885885.1">
    <property type="nucleotide sequence ID" value="NZ_LDOU01000015.1"/>
</dbReference>
<evidence type="ECO:0008006" key="3">
    <source>
        <dbReference type="Google" id="ProtNLM"/>
    </source>
</evidence>
<dbReference type="PATRIC" id="fig|320778.3.peg.3087"/>
<protein>
    <recommendedName>
        <fullName evidence="3">DNA-binding protein</fullName>
    </recommendedName>
</protein>
<reference evidence="1 2" key="1">
    <citation type="submission" date="2015-05" db="EMBL/GenBank/DDBJ databases">
        <title>Photobacterium galathea sp. nov.</title>
        <authorList>
            <person name="Machado H."/>
            <person name="Gram L."/>
        </authorList>
    </citation>
    <scope>NUCLEOTIDE SEQUENCE [LARGE SCALE GENOMIC DNA]</scope>
    <source>
        <strain evidence="1 2">DSM 22954</strain>
    </source>
</reference>
<dbReference type="AlphaFoldDB" id="A0A0J1K0K5"/>
<name>A0A0J1K0K5_9GAMM</name>
<dbReference type="EMBL" id="LDOU01000015">
    <property type="protein sequence ID" value="KLV07992.1"/>
    <property type="molecule type" value="Genomic_DNA"/>
</dbReference>
<evidence type="ECO:0000313" key="1">
    <source>
        <dbReference type="EMBL" id="KLV07992.1"/>
    </source>
</evidence>
<dbReference type="Gene3D" id="6.10.200.10">
    <property type="entry name" value="Regulatory phage protein Cox"/>
    <property type="match status" value="1"/>
</dbReference>
<gene>
    <name evidence="1" type="ORF">ABT57_14185</name>
</gene>
<dbReference type="OrthoDB" id="5906098at2"/>
<dbReference type="InterPro" id="IPR038147">
    <property type="entry name" value="Cox_sf"/>
</dbReference>
<keyword evidence="2" id="KW-1185">Reference proteome</keyword>
<organism evidence="1 2">
    <name type="scientific">Photobacterium ganghwense</name>
    <dbReference type="NCBI Taxonomy" id="320778"/>
    <lineage>
        <taxon>Bacteria</taxon>
        <taxon>Pseudomonadati</taxon>
        <taxon>Pseudomonadota</taxon>
        <taxon>Gammaproteobacteria</taxon>
        <taxon>Vibrionales</taxon>
        <taxon>Vibrionaceae</taxon>
        <taxon>Photobacterium</taxon>
    </lineage>
</organism>
<evidence type="ECO:0000313" key="2">
    <source>
        <dbReference type="Proteomes" id="UP000035909"/>
    </source>
</evidence>